<comment type="caution">
    <text evidence="1">The sequence shown here is derived from an EMBL/GenBank/DDBJ whole genome shotgun (WGS) entry which is preliminary data.</text>
</comment>
<reference evidence="1" key="1">
    <citation type="submission" date="2020-09" db="EMBL/GenBank/DDBJ databases">
        <authorList>
            <person name="Kim M.K."/>
        </authorList>
    </citation>
    <scope>NUCLEOTIDE SEQUENCE</scope>
    <source>
        <strain evidence="1">BT704</strain>
    </source>
</reference>
<gene>
    <name evidence="1" type="ORF">IC230_20995</name>
</gene>
<dbReference type="RefSeq" id="WP_191041016.1">
    <property type="nucleotide sequence ID" value="NZ_JACXAA010000008.1"/>
</dbReference>
<accession>A0A927GF13</accession>
<evidence type="ECO:0000313" key="1">
    <source>
        <dbReference type="EMBL" id="MBD2755392.1"/>
    </source>
</evidence>
<proteinExistence type="predicted"/>
<dbReference type="AlphaFoldDB" id="A0A927GF13"/>
<keyword evidence="2" id="KW-1185">Reference proteome</keyword>
<name>A0A927GF13_9BACT</name>
<sequence length="230" mass="26672">MDHQSRPISPLKVRLKTTDNVNFGGFPFKTEYNYDANNRVTSFTTSIGSKGVYQYDEQNRYKLFDYYPNASDQTVAEETYFVYNTSDNNFQANTGVLRNGFFEGVRESRNYILNANKRVLQFTGFANMIYNGEVYDYTGDNITSVGFVSTRVVEKYNYEYDDKPNTYYGLIAPDISGLRRFSRNNVTKIIRDNDKVVIAEYTYEYNAQGLPTKMKEKNGPGQVIYTYESY</sequence>
<dbReference type="EMBL" id="JACXAA010000008">
    <property type="protein sequence ID" value="MBD2755392.1"/>
    <property type="molecule type" value="Genomic_DNA"/>
</dbReference>
<evidence type="ECO:0000313" key="2">
    <source>
        <dbReference type="Proteomes" id="UP000653797"/>
    </source>
</evidence>
<organism evidence="1 2">
    <name type="scientific">Spirosoma validum</name>
    <dbReference type="NCBI Taxonomy" id="2771355"/>
    <lineage>
        <taxon>Bacteria</taxon>
        <taxon>Pseudomonadati</taxon>
        <taxon>Bacteroidota</taxon>
        <taxon>Cytophagia</taxon>
        <taxon>Cytophagales</taxon>
        <taxon>Cytophagaceae</taxon>
        <taxon>Spirosoma</taxon>
    </lineage>
</organism>
<protein>
    <submittedName>
        <fullName evidence="1">RHS repeat protein</fullName>
    </submittedName>
</protein>
<dbReference type="Proteomes" id="UP000653797">
    <property type="component" value="Unassembled WGS sequence"/>
</dbReference>
<dbReference type="Gene3D" id="2.180.10.10">
    <property type="entry name" value="RHS repeat-associated core"/>
    <property type="match status" value="1"/>
</dbReference>